<dbReference type="Proteomes" id="UP001165080">
    <property type="component" value="Unassembled WGS sequence"/>
</dbReference>
<protein>
    <submittedName>
        <fullName evidence="2">Uncharacterized protein</fullName>
    </submittedName>
</protein>
<sequence>MAAIGIGHYNVTKSYTQHSQHSQLTITRLSRATAKDSEVSKALAASGKKAVGLEAGHQGLIQIVKEKISKCARLRGISYDVKPAHRVADAGLVVNGDGTNSLAINVICPSPASGAALCQHFLEGGPDAQLPVATNEGGTFHVTLSTPPLGLRTMPPPDQRPVKTAVWALISPHACSFTDTTPSKMVARTVERMVMEPLAPSLTARESIERQVDTVYGLAARLLDAEVTHYGGSAQLPAHLEDSRPALDRGRLARLTYADPDIAEAAVKGGTWLVGVPGCMLRIRYLPHLPAGPEHLALRNPLVYALALRPLAKPLQVAPVETIRALAGKIISFSAAGDIRVRGLAGLWSSKARLPAIPAVSTRVSVVSPTGGVSDLSRISEDELAHHLGCQLRPNNQFRLLCDMPRTAGGDLNLSQASSIILPLADSNSLGKLLQCFYNGTKMTHAGSMLTTGSTMWGWGLPEGPEVEEPIRGLTFDLVTEGAPYLKTPASPHLMGAAICEGRPPTSNCSAEFMVDKSRMMPALATGAYRSVTAPGYQAPAPKDFLAPAEAEDALELDDFAAFFPDPMEDVDGARLDGRIRPRDQQASGASPASKNPKKTG</sequence>
<comment type="caution">
    <text evidence="2">The sequence shown here is derived from an EMBL/GenBank/DDBJ whole genome shotgun (WGS) entry which is preliminary data.</text>
</comment>
<evidence type="ECO:0000313" key="2">
    <source>
        <dbReference type="EMBL" id="GLC60641.1"/>
    </source>
</evidence>
<proteinExistence type="predicted"/>
<dbReference type="EMBL" id="BRXU01000036">
    <property type="protein sequence ID" value="GLC60641.1"/>
    <property type="molecule type" value="Genomic_DNA"/>
</dbReference>
<dbReference type="AlphaFoldDB" id="A0A9W6BY15"/>
<feature type="region of interest" description="Disordered" evidence="1">
    <location>
        <begin position="568"/>
        <end position="601"/>
    </location>
</feature>
<name>A0A9W6BY15_9CHLO</name>
<evidence type="ECO:0000313" key="3">
    <source>
        <dbReference type="Proteomes" id="UP001165080"/>
    </source>
</evidence>
<keyword evidence="3" id="KW-1185">Reference proteome</keyword>
<evidence type="ECO:0000256" key="1">
    <source>
        <dbReference type="SAM" id="MobiDB-lite"/>
    </source>
</evidence>
<accession>A0A9W6BY15</accession>
<organism evidence="2 3">
    <name type="scientific">Pleodorina starrii</name>
    <dbReference type="NCBI Taxonomy" id="330485"/>
    <lineage>
        <taxon>Eukaryota</taxon>
        <taxon>Viridiplantae</taxon>
        <taxon>Chlorophyta</taxon>
        <taxon>core chlorophytes</taxon>
        <taxon>Chlorophyceae</taxon>
        <taxon>CS clade</taxon>
        <taxon>Chlamydomonadales</taxon>
        <taxon>Volvocaceae</taxon>
        <taxon>Pleodorina</taxon>
    </lineage>
</organism>
<feature type="compositionally biased region" description="Basic and acidic residues" evidence="1">
    <location>
        <begin position="572"/>
        <end position="584"/>
    </location>
</feature>
<feature type="compositionally biased region" description="Polar residues" evidence="1">
    <location>
        <begin position="585"/>
        <end position="594"/>
    </location>
</feature>
<gene>
    <name evidence="2" type="primary">PLEST010502</name>
    <name evidence="2" type="ORF">PLESTB_001651100</name>
</gene>
<reference evidence="2 3" key="1">
    <citation type="journal article" date="2023" name="Commun. Biol.">
        <title>Reorganization of the ancestral sex-determining regions during the evolution of trioecy in Pleodorina starrii.</title>
        <authorList>
            <person name="Takahashi K."/>
            <person name="Suzuki S."/>
            <person name="Kawai-Toyooka H."/>
            <person name="Yamamoto K."/>
            <person name="Hamaji T."/>
            <person name="Ootsuki R."/>
            <person name="Yamaguchi H."/>
            <person name="Kawachi M."/>
            <person name="Higashiyama T."/>
            <person name="Nozaki H."/>
        </authorList>
    </citation>
    <scope>NUCLEOTIDE SEQUENCE [LARGE SCALE GENOMIC DNA]</scope>
    <source>
        <strain evidence="2 3">NIES-4479</strain>
    </source>
</reference>